<dbReference type="InterPro" id="IPR037401">
    <property type="entry name" value="SnoaL-like"/>
</dbReference>
<dbReference type="STRING" id="568768.GCA_000406125_00735"/>
<gene>
    <name evidence="2" type="ORF">Dpoa569_0003224</name>
</gene>
<evidence type="ECO:0000313" key="3">
    <source>
        <dbReference type="Proteomes" id="UP000320591"/>
    </source>
</evidence>
<dbReference type="OrthoDB" id="1115105at2"/>
<accession>A0A5B8I939</accession>
<dbReference type="KEGG" id="dic:Dpoa569_0003224"/>
<feature type="domain" description="SnoaL-like" evidence="1">
    <location>
        <begin position="13"/>
        <end position="113"/>
    </location>
</feature>
<evidence type="ECO:0000259" key="1">
    <source>
        <dbReference type="Pfam" id="PF12680"/>
    </source>
</evidence>
<dbReference type="Pfam" id="PF12680">
    <property type="entry name" value="SnoaL_2"/>
    <property type="match status" value="1"/>
</dbReference>
<dbReference type="InterPro" id="IPR032710">
    <property type="entry name" value="NTF2-like_dom_sf"/>
</dbReference>
<evidence type="ECO:0000313" key="2">
    <source>
        <dbReference type="EMBL" id="QDX31232.1"/>
    </source>
</evidence>
<proteinExistence type="predicted"/>
<dbReference type="Proteomes" id="UP000320591">
    <property type="component" value="Chromosome"/>
</dbReference>
<reference evidence="2 3" key="1">
    <citation type="journal article" date="2019" name="Environ. Microbiol.">
        <title>The phytopathogenic nature of Dickeya aquatica 174/2 and the dynamic early evolution of Dickeya pathogenicity.</title>
        <authorList>
            <person name="Duprey A."/>
            <person name="Taib N."/>
            <person name="Leonard S."/>
            <person name="Garin T."/>
            <person name="Flandrois J.P."/>
            <person name="Nasser W."/>
            <person name="Brochier-Armanet C."/>
            <person name="Reverchon S."/>
        </authorList>
    </citation>
    <scope>NUCLEOTIDE SEQUENCE [LARGE SCALE GENOMIC DNA]</scope>
    <source>
        <strain evidence="2 3">NCPPB 569</strain>
    </source>
</reference>
<protein>
    <submittedName>
        <fullName evidence="2">Nuclear transport factor 2 family protein</fullName>
    </submittedName>
</protein>
<name>A0A5B8I939_9GAMM</name>
<dbReference type="EMBL" id="CP042220">
    <property type="protein sequence ID" value="QDX31232.1"/>
    <property type="molecule type" value="Genomic_DNA"/>
</dbReference>
<keyword evidence="3" id="KW-1185">Reference proteome</keyword>
<dbReference type="AlphaFoldDB" id="A0A5B8I939"/>
<sequence>MSTMRSVFDNFVGFYTELDTQPLGLLSALYHPSAILIDPFGQHQGLPAIQDYFSHLLENTKQCRFTIDIPICEHDRFAANWTMHWSHPGISGGKALSLSGCSIVDVQQTRITHQRDYYDVGEMIYEHLPLLGWAVRGVKRRVSA</sequence>
<dbReference type="SUPFAM" id="SSF54427">
    <property type="entry name" value="NTF2-like"/>
    <property type="match status" value="1"/>
</dbReference>
<dbReference type="RefSeq" id="WP_042868719.1">
    <property type="nucleotide sequence ID" value="NZ_CM001975.1"/>
</dbReference>
<organism evidence="2 3">
    <name type="scientific">Dickeya poaceiphila</name>
    <dbReference type="NCBI Taxonomy" id="568768"/>
    <lineage>
        <taxon>Bacteria</taxon>
        <taxon>Pseudomonadati</taxon>
        <taxon>Pseudomonadota</taxon>
        <taxon>Gammaproteobacteria</taxon>
        <taxon>Enterobacterales</taxon>
        <taxon>Pectobacteriaceae</taxon>
        <taxon>Dickeya</taxon>
    </lineage>
</organism>
<dbReference type="Gene3D" id="3.10.450.50">
    <property type="match status" value="1"/>
</dbReference>